<keyword evidence="12" id="KW-1185">Reference proteome</keyword>
<dbReference type="GO" id="GO:0003964">
    <property type="term" value="F:RNA-directed DNA polymerase activity"/>
    <property type="evidence" value="ECO:0007669"/>
    <property type="project" value="UniProtKB-KW"/>
</dbReference>
<keyword evidence="5" id="KW-0460">Magnesium</keyword>
<comment type="similarity">
    <text evidence="8">Belongs to the bacterial reverse transcriptase family.</text>
</comment>
<comment type="catalytic activity">
    <reaction evidence="9">
        <text>DNA(n) + a 2'-deoxyribonucleoside 5'-triphosphate = DNA(n+1) + diphosphate</text>
        <dbReference type="Rhea" id="RHEA:22508"/>
        <dbReference type="Rhea" id="RHEA-COMP:17339"/>
        <dbReference type="Rhea" id="RHEA-COMP:17340"/>
        <dbReference type="ChEBI" id="CHEBI:33019"/>
        <dbReference type="ChEBI" id="CHEBI:61560"/>
        <dbReference type="ChEBI" id="CHEBI:173112"/>
        <dbReference type="EC" id="2.7.7.49"/>
    </reaction>
</comment>
<dbReference type="PRINTS" id="PR00866">
    <property type="entry name" value="RNADNAPOLMS"/>
</dbReference>
<name>A0ABM7T9Q9_9CLOT</name>
<evidence type="ECO:0000256" key="3">
    <source>
        <dbReference type="ARBA" id="ARBA00022695"/>
    </source>
</evidence>
<accession>A0ABM7T9Q9</accession>
<dbReference type="PROSITE" id="PS50878">
    <property type="entry name" value="RT_POL"/>
    <property type="match status" value="1"/>
</dbReference>
<sequence length="306" mass="35722">MKEKDFKVFYIPKKNGYRKIITYNDENRKLREFHQRVGDILYKRILPSKFAKAYIKKRSIIKNAKTHMYNDSFLLFDIKDFFQSINHNWLIEKLYYEINLNHKKKISKITCAKIVDSCSVSNRGLAVGLIPSPFLANIYLKDFDNILYGNLKKLGIKRIIYTRYADDLVISYNGIEPKNIDDIKKIVCENLKKFGLKLNDKKTRIIDFKQSNHVKITGINITKTEDDGRKLSVGRKRKDDLYVLAVELAKRKPDERKNNEILTLKGLQSFILSVEGVKYEECYSKNMISVINGLGYNALKDLIDSL</sequence>
<dbReference type="InterPro" id="IPR043502">
    <property type="entry name" value="DNA/RNA_pol_sf"/>
</dbReference>
<dbReference type="InterPro" id="IPR051083">
    <property type="entry name" value="GrpII_Intron_Splice-Mob/Def"/>
</dbReference>
<evidence type="ECO:0000313" key="11">
    <source>
        <dbReference type="EMBL" id="BCZ48463.1"/>
    </source>
</evidence>
<protein>
    <recommendedName>
        <fullName evidence="1">RNA-directed DNA polymerase</fullName>
        <ecNumber evidence="1">2.7.7.49</ecNumber>
    </recommendedName>
</protein>
<evidence type="ECO:0000256" key="8">
    <source>
        <dbReference type="ARBA" id="ARBA00034120"/>
    </source>
</evidence>
<dbReference type="Pfam" id="PF00078">
    <property type="entry name" value="RVT_1"/>
    <property type="match status" value="1"/>
</dbReference>
<gene>
    <name evidence="11" type="ORF">psyc5s11_45300</name>
</gene>
<evidence type="ECO:0000256" key="4">
    <source>
        <dbReference type="ARBA" id="ARBA00022723"/>
    </source>
</evidence>
<evidence type="ECO:0000256" key="7">
    <source>
        <dbReference type="ARBA" id="ARBA00023118"/>
    </source>
</evidence>
<dbReference type="InterPro" id="IPR000477">
    <property type="entry name" value="RT_dom"/>
</dbReference>
<evidence type="ECO:0000259" key="10">
    <source>
        <dbReference type="PROSITE" id="PS50878"/>
    </source>
</evidence>
<evidence type="ECO:0000256" key="6">
    <source>
        <dbReference type="ARBA" id="ARBA00022918"/>
    </source>
</evidence>
<dbReference type="RefSeq" id="WP_224034724.1">
    <property type="nucleotide sequence ID" value="NZ_AP024849.1"/>
</dbReference>
<dbReference type="SUPFAM" id="SSF56672">
    <property type="entry name" value="DNA/RNA polymerases"/>
    <property type="match status" value="1"/>
</dbReference>
<keyword evidence="7" id="KW-0051">Antiviral defense</keyword>
<dbReference type="PANTHER" id="PTHR34047">
    <property type="entry name" value="NUCLEAR INTRON MATURASE 1, MITOCHONDRIAL-RELATED"/>
    <property type="match status" value="1"/>
</dbReference>
<organism evidence="11 12">
    <name type="scientific">Clostridium gelidum</name>
    <dbReference type="NCBI Taxonomy" id="704125"/>
    <lineage>
        <taxon>Bacteria</taxon>
        <taxon>Bacillati</taxon>
        <taxon>Bacillota</taxon>
        <taxon>Clostridia</taxon>
        <taxon>Eubacteriales</taxon>
        <taxon>Clostridiaceae</taxon>
        <taxon>Clostridium</taxon>
    </lineage>
</organism>
<keyword evidence="6 11" id="KW-0695">RNA-directed DNA polymerase</keyword>
<dbReference type="InterPro" id="IPR000123">
    <property type="entry name" value="Reverse_transcriptase_msDNA"/>
</dbReference>
<evidence type="ECO:0000256" key="1">
    <source>
        <dbReference type="ARBA" id="ARBA00012493"/>
    </source>
</evidence>
<evidence type="ECO:0000256" key="9">
    <source>
        <dbReference type="ARBA" id="ARBA00048173"/>
    </source>
</evidence>
<dbReference type="PANTHER" id="PTHR34047:SF8">
    <property type="entry name" value="PROTEIN YKFC"/>
    <property type="match status" value="1"/>
</dbReference>
<dbReference type="Proteomes" id="UP000824633">
    <property type="component" value="Chromosome"/>
</dbReference>
<evidence type="ECO:0000256" key="2">
    <source>
        <dbReference type="ARBA" id="ARBA00022679"/>
    </source>
</evidence>
<evidence type="ECO:0000256" key="5">
    <source>
        <dbReference type="ARBA" id="ARBA00022842"/>
    </source>
</evidence>
<keyword evidence="4" id="KW-0479">Metal-binding</keyword>
<feature type="domain" description="Reverse transcriptase" evidence="10">
    <location>
        <begin position="1"/>
        <end position="221"/>
    </location>
</feature>
<dbReference type="CDD" id="cd03487">
    <property type="entry name" value="RT_Bac_retron_II"/>
    <property type="match status" value="1"/>
</dbReference>
<proteinExistence type="inferred from homology"/>
<keyword evidence="2" id="KW-0808">Transferase</keyword>
<keyword evidence="3" id="KW-0548">Nucleotidyltransferase</keyword>
<dbReference type="EC" id="2.7.7.49" evidence="1"/>
<reference evidence="12" key="1">
    <citation type="submission" date="2021-07" db="EMBL/GenBank/DDBJ databases">
        <title>Complete genome sequencing of a Clostridium isolate.</title>
        <authorList>
            <person name="Ueki A."/>
            <person name="Tonouchi A."/>
        </authorList>
    </citation>
    <scope>NUCLEOTIDE SEQUENCE [LARGE SCALE GENOMIC DNA]</scope>
    <source>
        <strain evidence="12">C5S11</strain>
    </source>
</reference>
<dbReference type="EMBL" id="AP024849">
    <property type="protein sequence ID" value="BCZ48463.1"/>
    <property type="molecule type" value="Genomic_DNA"/>
</dbReference>
<evidence type="ECO:0000313" key="12">
    <source>
        <dbReference type="Proteomes" id="UP000824633"/>
    </source>
</evidence>